<feature type="transmembrane region" description="Helical" evidence="16">
    <location>
        <begin position="370"/>
        <end position="396"/>
    </location>
</feature>
<dbReference type="Pfam" id="PF02518">
    <property type="entry name" value="HATPase_c"/>
    <property type="match status" value="1"/>
</dbReference>
<feature type="region of interest" description="Disordered" evidence="15">
    <location>
        <begin position="842"/>
        <end position="946"/>
    </location>
</feature>
<keyword evidence="14" id="KW-0175">Coiled coil</keyword>
<feature type="transmembrane region" description="Helical" evidence="16">
    <location>
        <begin position="512"/>
        <end position="532"/>
    </location>
</feature>
<dbReference type="InterPro" id="IPR050398">
    <property type="entry name" value="HssS/ArlS-like"/>
</dbReference>
<feature type="compositionally biased region" description="Basic and acidic residues" evidence="15">
    <location>
        <begin position="937"/>
        <end position="946"/>
    </location>
</feature>
<keyword evidence="5" id="KW-0597">Phosphoprotein</keyword>
<dbReference type="RefSeq" id="WP_231063195.1">
    <property type="nucleotide sequence ID" value="NZ_JAJNOR010000007.1"/>
</dbReference>
<dbReference type="Pfam" id="PF00512">
    <property type="entry name" value="HisKA"/>
    <property type="match status" value="1"/>
</dbReference>
<keyword evidence="11 16" id="KW-1133">Transmembrane helix</keyword>
<dbReference type="Gene3D" id="1.10.287.130">
    <property type="match status" value="1"/>
</dbReference>
<evidence type="ECO:0000256" key="16">
    <source>
        <dbReference type="SAM" id="Phobius"/>
    </source>
</evidence>
<dbReference type="InterPro" id="IPR003594">
    <property type="entry name" value="HATPase_dom"/>
</dbReference>
<feature type="transmembrane region" description="Helical" evidence="16">
    <location>
        <begin position="449"/>
        <end position="474"/>
    </location>
</feature>
<evidence type="ECO:0000256" key="1">
    <source>
        <dbReference type="ARBA" id="ARBA00000085"/>
    </source>
</evidence>
<dbReference type="GO" id="GO:0000155">
    <property type="term" value="F:phosphorelay sensor kinase activity"/>
    <property type="evidence" value="ECO:0007669"/>
    <property type="project" value="InterPro"/>
</dbReference>
<dbReference type="InterPro" id="IPR005467">
    <property type="entry name" value="His_kinase_dom"/>
</dbReference>
<keyword evidence="19" id="KW-1185">Reference proteome</keyword>
<dbReference type="SUPFAM" id="SSF55874">
    <property type="entry name" value="ATPase domain of HSP90 chaperone/DNA topoisomerase II/histidine kinase"/>
    <property type="match status" value="1"/>
</dbReference>
<dbReference type="PROSITE" id="PS50109">
    <property type="entry name" value="HIS_KIN"/>
    <property type="match status" value="1"/>
</dbReference>
<accession>A0AAP2RJH9</accession>
<organism evidence="18 19">
    <name type="scientific">Lientehia hominis</name>
    <dbReference type="NCBI Taxonomy" id="2897778"/>
    <lineage>
        <taxon>Bacteria</taxon>
        <taxon>Bacillati</taxon>
        <taxon>Bacillota</taxon>
        <taxon>Clostridia</taxon>
        <taxon>Lachnospirales</taxon>
        <taxon>Lachnospiraceae</taxon>
        <taxon>Lientehia</taxon>
    </lineage>
</organism>
<dbReference type="PANTHER" id="PTHR45528:SF1">
    <property type="entry name" value="SENSOR HISTIDINE KINASE CPXA"/>
    <property type="match status" value="1"/>
</dbReference>
<evidence type="ECO:0000256" key="3">
    <source>
        <dbReference type="ARBA" id="ARBA00012438"/>
    </source>
</evidence>
<evidence type="ECO:0000313" key="18">
    <source>
        <dbReference type="EMBL" id="MCD2493337.1"/>
    </source>
</evidence>
<sequence>MKIRKYTRKKKVWALFLFILFISITLAGGLGLYYVNNFGNFLYSKTELLKNGRFEDTETLERKILDDTEAIFQYVVLARLFGDEDELNRTTPLYVVSINGTQYNLCLEDLDTINQVLEGGGTGAAESVKIRSYSVGEENSETADAYQNLEEGSWSDTERAGYLNQFAELYGITYETDPGDWYDISDEGKEAIIKENNWEDEYKQSTWPVRVELVSSAEILIYEGQRCELVHDYMQQKEVNETVDLQSLYDGGEQLLGNYYDLKNRLDGEETNLRYIVYETSSGLMETNDSSMREETIRGLEKYISYDNSTHRIRSNFTKTDIKYWNLDDMASALVGVDSGASFTVGLDTRYLVQDEYKQISDGFRQCRPILMASLPAIIAGMLGSILAFIYLLASVGHREDYDEIWLDKFDRWATEPAAVTILGGILVFIVLCAFLADFFAKNFFTSSLIYTVMQVISVIVSAIIALIGFFSLVKRLKAGVLWKNSLLRKLFVKLGIWIMAMVRGWPASGKAAAVIFIYWVVTIPLCMFITINRFWGSLFLYMLGIIVFVGVQLTAAGIILWAVIKRKKILEGVEMISAGDLEYAIDDEGMFADDKKLVNCINHIGAGLQDAVSTAVQSERMKADLITNVSHDIKTPLTSIINYVDLMKRENIENETVKRYLEVLEQKSQRLKNLTEDLVEASRASSGNINLQMERINFVELVKQACGEFSEKFEERELIPVVMLPEHSVHVIADGRRLWRILENLFQNTKKYAMPHTRVYVSVEEQDGFACFTIKNISESPLNITAEELTERFTRGDTSRTTEGSGLGLSIAKSLTEVQGGIFDIYLNGDLFQATVQFEISEEEPEEDVLAEENEGNDQLPEAGEERGEDGAAAKGARQEEKTRKLRLKRKIRGKGRKRAENLPEENTEENVRMQDTPAQETGTAEMPEEITGKSSEAEKETEEALVKEALEELRKSGLLKEEEFTRH</sequence>
<feature type="transmembrane region" description="Helical" evidence="16">
    <location>
        <begin position="12"/>
        <end position="35"/>
    </location>
</feature>
<evidence type="ECO:0000256" key="10">
    <source>
        <dbReference type="ARBA" id="ARBA00022840"/>
    </source>
</evidence>
<evidence type="ECO:0000256" key="6">
    <source>
        <dbReference type="ARBA" id="ARBA00022679"/>
    </source>
</evidence>
<dbReference type="PANTHER" id="PTHR45528">
    <property type="entry name" value="SENSOR HISTIDINE KINASE CPXA"/>
    <property type="match status" value="1"/>
</dbReference>
<keyword evidence="10 18" id="KW-0067">ATP-binding</keyword>
<dbReference type="SUPFAM" id="SSF47384">
    <property type="entry name" value="Homodimeric domain of signal transducing histidine kinase"/>
    <property type="match status" value="1"/>
</dbReference>
<dbReference type="FunFam" id="1.10.287.130:FF:000008">
    <property type="entry name" value="Two-component sensor histidine kinase"/>
    <property type="match status" value="1"/>
</dbReference>
<evidence type="ECO:0000256" key="12">
    <source>
        <dbReference type="ARBA" id="ARBA00023012"/>
    </source>
</evidence>
<comment type="catalytic activity">
    <reaction evidence="1">
        <text>ATP + protein L-histidine = ADP + protein N-phospho-L-histidine.</text>
        <dbReference type="EC" id="2.7.13.3"/>
    </reaction>
</comment>
<dbReference type="EMBL" id="JAJNOR010000007">
    <property type="protein sequence ID" value="MCD2493337.1"/>
    <property type="molecule type" value="Genomic_DNA"/>
</dbReference>
<feature type="transmembrane region" description="Helical" evidence="16">
    <location>
        <begin position="417"/>
        <end position="437"/>
    </location>
</feature>
<protein>
    <recommendedName>
        <fullName evidence="3">histidine kinase</fullName>
        <ecNumber evidence="3">2.7.13.3</ecNumber>
    </recommendedName>
</protein>
<reference evidence="18 19" key="1">
    <citation type="submission" date="2021-11" db="EMBL/GenBank/DDBJ databases">
        <title>Lacrimispora sp. nov. NSJ-141 isolated from human feces.</title>
        <authorList>
            <person name="Abdugheni R."/>
        </authorList>
    </citation>
    <scope>NUCLEOTIDE SEQUENCE [LARGE SCALE GENOMIC DNA]</scope>
    <source>
        <strain evidence="18 19">NSJ-141</strain>
    </source>
</reference>
<dbReference type="AlphaFoldDB" id="A0AAP2RJH9"/>
<proteinExistence type="predicted"/>
<dbReference type="EC" id="2.7.13.3" evidence="3"/>
<evidence type="ECO:0000313" key="19">
    <source>
        <dbReference type="Proteomes" id="UP001299265"/>
    </source>
</evidence>
<evidence type="ECO:0000256" key="14">
    <source>
        <dbReference type="SAM" id="Coils"/>
    </source>
</evidence>
<evidence type="ECO:0000256" key="11">
    <source>
        <dbReference type="ARBA" id="ARBA00022989"/>
    </source>
</evidence>
<dbReference type="GO" id="GO:0005886">
    <property type="term" value="C:plasma membrane"/>
    <property type="evidence" value="ECO:0007669"/>
    <property type="project" value="UniProtKB-SubCell"/>
</dbReference>
<evidence type="ECO:0000256" key="9">
    <source>
        <dbReference type="ARBA" id="ARBA00022777"/>
    </source>
</evidence>
<keyword evidence="13 16" id="KW-0472">Membrane</keyword>
<keyword evidence="7 16" id="KW-0812">Transmembrane</keyword>
<dbReference type="SMART" id="SM00387">
    <property type="entry name" value="HATPase_c"/>
    <property type="match status" value="1"/>
</dbReference>
<feature type="coiled-coil region" evidence="14">
    <location>
        <begin position="648"/>
        <end position="685"/>
    </location>
</feature>
<keyword evidence="8" id="KW-0547">Nucleotide-binding</keyword>
<dbReference type="Gene3D" id="3.30.565.10">
    <property type="entry name" value="Histidine kinase-like ATPase, C-terminal domain"/>
    <property type="match status" value="1"/>
</dbReference>
<evidence type="ECO:0000259" key="17">
    <source>
        <dbReference type="PROSITE" id="PS50109"/>
    </source>
</evidence>
<keyword evidence="12" id="KW-0902">Two-component regulatory system</keyword>
<feature type="domain" description="Histidine kinase" evidence="17">
    <location>
        <begin position="629"/>
        <end position="843"/>
    </location>
</feature>
<dbReference type="SMART" id="SM00388">
    <property type="entry name" value="HisKA"/>
    <property type="match status" value="1"/>
</dbReference>
<feature type="compositionally biased region" description="Basic residues" evidence="15">
    <location>
        <begin position="885"/>
        <end position="899"/>
    </location>
</feature>
<feature type="compositionally biased region" description="Acidic residues" evidence="15">
    <location>
        <begin position="842"/>
        <end position="857"/>
    </location>
</feature>
<dbReference type="Proteomes" id="UP001299265">
    <property type="component" value="Unassembled WGS sequence"/>
</dbReference>
<dbReference type="InterPro" id="IPR003661">
    <property type="entry name" value="HisK_dim/P_dom"/>
</dbReference>
<keyword evidence="4" id="KW-1003">Cell membrane</keyword>
<dbReference type="InterPro" id="IPR036097">
    <property type="entry name" value="HisK_dim/P_sf"/>
</dbReference>
<evidence type="ECO:0000256" key="15">
    <source>
        <dbReference type="SAM" id="MobiDB-lite"/>
    </source>
</evidence>
<feature type="compositionally biased region" description="Basic and acidic residues" evidence="15">
    <location>
        <begin position="865"/>
        <end position="884"/>
    </location>
</feature>
<evidence type="ECO:0000256" key="2">
    <source>
        <dbReference type="ARBA" id="ARBA00004651"/>
    </source>
</evidence>
<dbReference type="GO" id="GO:0005524">
    <property type="term" value="F:ATP binding"/>
    <property type="evidence" value="ECO:0007669"/>
    <property type="project" value="UniProtKB-KW"/>
</dbReference>
<comment type="subcellular location">
    <subcellularLocation>
        <location evidence="2">Cell membrane</location>
        <topology evidence="2">Multi-pass membrane protein</topology>
    </subcellularLocation>
</comment>
<name>A0AAP2RJH9_9FIRM</name>
<gene>
    <name evidence="18" type="ORF">LQE92_12000</name>
</gene>
<evidence type="ECO:0000256" key="4">
    <source>
        <dbReference type="ARBA" id="ARBA00022475"/>
    </source>
</evidence>
<keyword evidence="6" id="KW-0808">Transferase</keyword>
<feature type="transmembrane region" description="Helical" evidence="16">
    <location>
        <begin position="486"/>
        <end position="506"/>
    </location>
</feature>
<evidence type="ECO:0000256" key="7">
    <source>
        <dbReference type="ARBA" id="ARBA00022692"/>
    </source>
</evidence>
<dbReference type="InterPro" id="IPR036890">
    <property type="entry name" value="HATPase_C_sf"/>
</dbReference>
<evidence type="ECO:0000256" key="13">
    <source>
        <dbReference type="ARBA" id="ARBA00023136"/>
    </source>
</evidence>
<dbReference type="CDD" id="cd00082">
    <property type="entry name" value="HisKA"/>
    <property type="match status" value="1"/>
</dbReference>
<keyword evidence="9" id="KW-0418">Kinase</keyword>
<comment type="caution">
    <text evidence="18">The sequence shown here is derived from an EMBL/GenBank/DDBJ whole genome shotgun (WGS) entry which is preliminary data.</text>
</comment>
<feature type="transmembrane region" description="Helical" evidence="16">
    <location>
        <begin position="539"/>
        <end position="565"/>
    </location>
</feature>
<evidence type="ECO:0000256" key="5">
    <source>
        <dbReference type="ARBA" id="ARBA00022553"/>
    </source>
</evidence>
<evidence type="ECO:0000256" key="8">
    <source>
        <dbReference type="ARBA" id="ARBA00022741"/>
    </source>
</evidence>